<comment type="catalytic activity">
    <reaction evidence="1">
        <text>3',3'-c-di-GMP + H2O = 5'-phosphoguanylyl(3'-&gt;5')guanosine + H(+)</text>
        <dbReference type="Rhea" id="RHEA:24902"/>
        <dbReference type="ChEBI" id="CHEBI:15377"/>
        <dbReference type="ChEBI" id="CHEBI:15378"/>
        <dbReference type="ChEBI" id="CHEBI:58754"/>
        <dbReference type="ChEBI" id="CHEBI:58805"/>
        <dbReference type="EC" id="3.1.4.52"/>
    </reaction>
    <physiologicalReaction direction="left-to-right" evidence="1">
        <dbReference type="Rhea" id="RHEA:24903"/>
    </physiologicalReaction>
</comment>
<dbReference type="FunFam" id="3.30.70.270:FF:000001">
    <property type="entry name" value="Diguanylate cyclase domain protein"/>
    <property type="match status" value="1"/>
</dbReference>
<dbReference type="InterPro" id="IPR000160">
    <property type="entry name" value="GGDEF_dom"/>
</dbReference>
<dbReference type="PROSITE" id="PS50113">
    <property type="entry name" value="PAC"/>
    <property type="match status" value="2"/>
</dbReference>
<feature type="domain" description="EAL" evidence="6">
    <location>
        <begin position="706"/>
        <end position="958"/>
    </location>
</feature>
<dbReference type="PANTHER" id="PTHR44757">
    <property type="entry name" value="DIGUANYLATE CYCLASE DGCP"/>
    <property type="match status" value="1"/>
</dbReference>
<dbReference type="FunFam" id="3.20.20.450:FF:000001">
    <property type="entry name" value="Cyclic di-GMP phosphodiesterase yahA"/>
    <property type="match status" value="1"/>
</dbReference>
<dbReference type="GO" id="GO:0071732">
    <property type="term" value="P:cellular response to nitric oxide"/>
    <property type="evidence" value="ECO:0007669"/>
    <property type="project" value="UniProtKB-ARBA"/>
</dbReference>
<dbReference type="SMART" id="SM00091">
    <property type="entry name" value="PAS"/>
    <property type="match status" value="2"/>
</dbReference>
<accession>A0A1Y2K780</accession>
<dbReference type="EMBL" id="LVJN01000017">
    <property type="protein sequence ID" value="OSM05940.1"/>
    <property type="molecule type" value="Genomic_DNA"/>
</dbReference>
<dbReference type="FunFam" id="3.30.450.20:FF:000088">
    <property type="entry name" value="Sensory transduction histidine kinase"/>
    <property type="match status" value="1"/>
</dbReference>
<dbReference type="SMART" id="SM00062">
    <property type="entry name" value="PBPb"/>
    <property type="match status" value="1"/>
</dbReference>
<evidence type="ECO:0000256" key="2">
    <source>
        <dbReference type="SAM" id="Coils"/>
    </source>
</evidence>
<dbReference type="InterPro" id="IPR000014">
    <property type="entry name" value="PAS"/>
</dbReference>
<dbReference type="InterPro" id="IPR000700">
    <property type="entry name" value="PAS-assoc_C"/>
</dbReference>
<dbReference type="InterPro" id="IPR013655">
    <property type="entry name" value="PAS_fold_3"/>
</dbReference>
<feature type="domain" description="PAC" evidence="5">
    <location>
        <begin position="480"/>
        <end position="532"/>
    </location>
</feature>
<dbReference type="CDD" id="cd01949">
    <property type="entry name" value="GGDEF"/>
    <property type="match status" value="1"/>
</dbReference>
<dbReference type="Gene3D" id="3.30.450.20">
    <property type="entry name" value="PAS domain"/>
    <property type="match status" value="2"/>
</dbReference>
<evidence type="ECO:0000256" key="1">
    <source>
        <dbReference type="ARBA" id="ARBA00051114"/>
    </source>
</evidence>
<evidence type="ECO:0000259" key="5">
    <source>
        <dbReference type="PROSITE" id="PS50113"/>
    </source>
</evidence>
<dbReference type="SMART" id="SM00052">
    <property type="entry name" value="EAL"/>
    <property type="match status" value="1"/>
</dbReference>
<dbReference type="Pfam" id="PF00497">
    <property type="entry name" value="SBP_bac_3"/>
    <property type="match status" value="1"/>
</dbReference>
<dbReference type="SUPFAM" id="SSF53850">
    <property type="entry name" value="Periplasmic binding protein-like II"/>
    <property type="match status" value="1"/>
</dbReference>
<feature type="domain" description="PAC" evidence="5">
    <location>
        <begin position="358"/>
        <end position="410"/>
    </location>
</feature>
<feature type="transmembrane region" description="Helical" evidence="3">
    <location>
        <begin position="230"/>
        <end position="251"/>
    </location>
</feature>
<evidence type="ECO:0000313" key="9">
    <source>
        <dbReference type="Proteomes" id="UP000194003"/>
    </source>
</evidence>
<keyword evidence="3" id="KW-1133">Transmembrane helix</keyword>
<dbReference type="Pfam" id="PF13426">
    <property type="entry name" value="PAS_9"/>
    <property type="match status" value="1"/>
</dbReference>
<proteinExistence type="predicted"/>
<dbReference type="InterPro" id="IPR052155">
    <property type="entry name" value="Biofilm_reg_signaling"/>
</dbReference>
<gene>
    <name evidence="8" type="ORF">MAIT1_04766</name>
</gene>
<dbReference type="SMART" id="SM00267">
    <property type="entry name" value="GGDEF"/>
    <property type="match status" value="1"/>
</dbReference>
<protein>
    <submittedName>
        <fullName evidence="8">Putative PAS/PAC sensor-containing diguanylate cyclase/phosphodiesterase</fullName>
    </submittedName>
</protein>
<dbReference type="PANTHER" id="PTHR44757:SF2">
    <property type="entry name" value="BIOFILM ARCHITECTURE MAINTENANCE PROTEIN MBAA"/>
    <property type="match status" value="1"/>
</dbReference>
<feature type="domain" description="GGDEF" evidence="7">
    <location>
        <begin position="564"/>
        <end position="697"/>
    </location>
</feature>
<dbReference type="SUPFAM" id="SSF55073">
    <property type="entry name" value="Nucleotide cyclase"/>
    <property type="match status" value="1"/>
</dbReference>
<dbReference type="InterPro" id="IPR035965">
    <property type="entry name" value="PAS-like_dom_sf"/>
</dbReference>
<keyword evidence="2" id="KW-0175">Coiled coil</keyword>
<dbReference type="Gene3D" id="3.20.20.450">
    <property type="entry name" value="EAL domain"/>
    <property type="match status" value="1"/>
</dbReference>
<comment type="caution">
    <text evidence="8">The sequence shown here is derived from an EMBL/GenBank/DDBJ whole genome shotgun (WGS) entry which is preliminary data.</text>
</comment>
<organism evidence="8 9">
    <name type="scientific">Magnetofaba australis IT-1</name>
    <dbReference type="NCBI Taxonomy" id="1434232"/>
    <lineage>
        <taxon>Bacteria</taxon>
        <taxon>Pseudomonadati</taxon>
        <taxon>Pseudomonadota</taxon>
        <taxon>Magnetococcia</taxon>
        <taxon>Magnetococcales</taxon>
        <taxon>Magnetococcaceae</taxon>
        <taxon>Magnetofaba</taxon>
    </lineage>
</organism>
<feature type="domain" description="PAS" evidence="4">
    <location>
        <begin position="407"/>
        <end position="452"/>
    </location>
</feature>
<reference evidence="8 9" key="1">
    <citation type="journal article" date="2016" name="BMC Genomics">
        <title>Combined genomic and structural analyses of a cultured magnetotactic bacterium reveals its niche adaptation to a dynamic environment.</title>
        <authorList>
            <person name="Araujo A.C."/>
            <person name="Morillo V."/>
            <person name="Cypriano J."/>
            <person name="Teixeira L.C."/>
            <person name="Leao P."/>
            <person name="Lyra S."/>
            <person name="Almeida L.G."/>
            <person name="Bazylinski D.A."/>
            <person name="Vasconcellos A.T."/>
            <person name="Abreu F."/>
            <person name="Lins U."/>
        </authorList>
    </citation>
    <scope>NUCLEOTIDE SEQUENCE [LARGE SCALE GENOMIC DNA]</scope>
    <source>
        <strain evidence="8 9">IT-1</strain>
    </source>
</reference>
<dbReference type="NCBIfam" id="TIGR00254">
    <property type="entry name" value="GGDEF"/>
    <property type="match status" value="1"/>
</dbReference>
<dbReference type="Gene3D" id="2.10.70.100">
    <property type="match status" value="1"/>
</dbReference>
<dbReference type="Pfam" id="PF00990">
    <property type="entry name" value="GGDEF"/>
    <property type="match status" value="1"/>
</dbReference>
<dbReference type="Proteomes" id="UP000194003">
    <property type="component" value="Unassembled WGS sequence"/>
</dbReference>
<dbReference type="GO" id="GO:0071111">
    <property type="term" value="F:cyclic-guanylate-specific phosphodiesterase activity"/>
    <property type="evidence" value="ECO:0007669"/>
    <property type="project" value="UniProtKB-EC"/>
</dbReference>
<dbReference type="Gene3D" id="3.30.70.270">
    <property type="match status" value="1"/>
</dbReference>
<dbReference type="Gene3D" id="3.40.190.10">
    <property type="entry name" value="Periplasmic binding protein-like II"/>
    <property type="match status" value="2"/>
</dbReference>
<dbReference type="InterPro" id="IPR001633">
    <property type="entry name" value="EAL_dom"/>
</dbReference>
<dbReference type="AlphaFoldDB" id="A0A1Y2K780"/>
<dbReference type="CDD" id="cd00130">
    <property type="entry name" value="PAS"/>
    <property type="match status" value="2"/>
</dbReference>
<dbReference type="CDD" id="cd01007">
    <property type="entry name" value="PBP2_BvgS_HisK_like"/>
    <property type="match status" value="1"/>
</dbReference>
<dbReference type="InterPro" id="IPR043128">
    <property type="entry name" value="Rev_trsase/Diguanyl_cyclase"/>
</dbReference>
<keyword evidence="3" id="KW-0472">Membrane</keyword>
<dbReference type="InterPro" id="IPR001610">
    <property type="entry name" value="PAC"/>
</dbReference>
<evidence type="ECO:0000256" key="3">
    <source>
        <dbReference type="SAM" id="Phobius"/>
    </source>
</evidence>
<dbReference type="PROSITE" id="PS50887">
    <property type="entry name" value="GGDEF"/>
    <property type="match status" value="1"/>
</dbReference>
<keyword evidence="9" id="KW-1185">Reference proteome</keyword>
<dbReference type="CDD" id="cd01948">
    <property type="entry name" value="EAL"/>
    <property type="match status" value="1"/>
</dbReference>
<dbReference type="PROSITE" id="PS50883">
    <property type="entry name" value="EAL"/>
    <property type="match status" value="1"/>
</dbReference>
<dbReference type="NCBIfam" id="TIGR00229">
    <property type="entry name" value="sensory_box"/>
    <property type="match status" value="2"/>
</dbReference>
<name>A0A1Y2K780_9PROT</name>
<evidence type="ECO:0000259" key="7">
    <source>
        <dbReference type="PROSITE" id="PS50887"/>
    </source>
</evidence>
<feature type="coiled-coil region" evidence="2">
    <location>
        <begin position="258"/>
        <end position="292"/>
    </location>
</feature>
<dbReference type="InterPro" id="IPR035919">
    <property type="entry name" value="EAL_sf"/>
</dbReference>
<feature type="domain" description="PAS" evidence="4">
    <location>
        <begin position="309"/>
        <end position="354"/>
    </location>
</feature>
<dbReference type="SUPFAM" id="SSF141868">
    <property type="entry name" value="EAL domain-like"/>
    <property type="match status" value="1"/>
</dbReference>
<dbReference type="PROSITE" id="PS50112">
    <property type="entry name" value="PAS"/>
    <property type="match status" value="2"/>
</dbReference>
<keyword evidence="3" id="KW-0812">Transmembrane</keyword>
<evidence type="ECO:0000259" key="6">
    <source>
        <dbReference type="PROSITE" id="PS50883"/>
    </source>
</evidence>
<evidence type="ECO:0000259" key="4">
    <source>
        <dbReference type="PROSITE" id="PS50112"/>
    </source>
</evidence>
<dbReference type="Pfam" id="PF08447">
    <property type="entry name" value="PAS_3"/>
    <property type="match status" value="1"/>
</dbReference>
<dbReference type="InterPro" id="IPR029787">
    <property type="entry name" value="Nucleotide_cyclase"/>
</dbReference>
<evidence type="ECO:0000313" key="8">
    <source>
        <dbReference type="EMBL" id="OSM05940.1"/>
    </source>
</evidence>
<sequence length="958" mass="109180">MAVDIDWAPFEYIDEEMHYRGMAADYIRLVEERLNVQFNVDKERPWPQMVEAVKARDLDLFSCVVKTPAREKYAIFTKPYLSFPMVIVTRNDTDFIDGVQDLIDHKRSVSVVKSYASHDILVENHPELRIAPAKTVKLGLEAVAHGKTDAFIGNLAVVGQVMREHGLTNLSVSGQTPYRFELAMAVRKDWQPLVPILQKALDDITQEERDQIFNRWIRVEFSQKIDWSSIAYYVLAAFAALMIVVVWNRILQREIDHRKKTEAFLNNEIQQREKAEERLTRSRESLAHAQQIAHIGNWDWDIQAGDLEWSDEIYRIFGQTPQAFSATYEAFLNAVHPDDRQMVQDAVKSALENPDVDYSVEHRVIRPDGEERIVYELGDIRRDASGAPVLMRGTVQDVTDFRKTEESLELSRLVIENASEAIVITNKKGLIVDINPAYEQVTGYARAEVLGQDPSITSSGRHDKAFYQEMWKTLHETGCWSGEIWDRRKSGEVFPKWLSINIIRDSRNEIANYVGIFTDITHQKATEEALEQMAFYDALTKLPNRTLFRERLNREIVISERENQKVAVLFIDLDRFKYVNDTFGHDIGDELLIEVAARITDNLRKSDVVCRLGGDEFTVILNNPKTVEDIGKISEEIIHSLQRAFKLKDHEAFIGASIGIATYPDNGQDFETLTKNADLAMYQAKDAGRGTYRFYSEEMNAKSAFRLTMEADLRRAIEEKQFTLFYQPKVEIAKNRTAGMEALIRWNHPKKGMVSPADFIPLAEETGLIVPMGDWALETACRQTKELLDKGVALRVAVNLSTKQFQDPGLLDKVKKTLSEAGLPSQYLELEITESIAMQDVEETIATVEALRQEGIHISIDDFGTGYSSLSYLKKFPLHSLKVDQSFVRDLTVDSDDAAIVESVISMAHAMGLSVVAEGVETEEQLAFIRDRECAQVQGYFFSKPLPFEQLLDYVNAN</sequence>
<dbReference type="SUPFAM" id="SSF55785">
    <property type="entry name" value="PYP-like sensor domain (PAS domain)"/>
    <property type="match status" value="2"/>
</dbReference>
<dbReference type="InterPro" id="IPR001638">
    <property type="entry name" value="Solute-binding_3/MltF_N"/>
</dbReference>
<dbReference type="SMART" id="SM00086">
    <property type="entry name" value="PAC"/>
    <property type="match status" value="2"/>
</dbReference>
<dbReference type="STRING" id="1434232.MAIT1_04766"/>
<dbReference type="Pfam" id="PF00563">
    <property type="entry name" value="EAL"/>
    <property type="match status" value="1"/>
</dbReference>